<evidence type="ECO:0000259" key="3">
    <source>
        <dbReference type="Pfam" id="PF01979"/>
    </source>
</evidence>
<dbReference type="PANTHER" id="PTHR43794:SF11">
    <property type="entry name" value="AMIDOHYDROLASE-RELATED DOMAIN-CONTAINING PROTEIN"/>
    <property type="match status" value="1"/>
</dbReference>
<dbReference type="InterPro" id="IPR032466">
    <property type="entry name" value="Metal_Hydrolase"/>
</dbReference>
<dbReference type="InterPro" id="IPR050287">
    <property type="entry name" value="MTA/SAH_deaminase"/>
</dbReference>
<dbReference type="SUPFAM" id="SSF51556">
    <property type="entry name" value="Metallo-dependent hydrolases"/>
    <property type="match status" value="1"/>
</dbReference>
<sequence>MKPIPLDLVIKDVTIAAPSTGWAPVIGWLACAGGKIAAIGPAAEDVPRANKVIDGEGGLVLPGLRNAHTHGSEILARGMADGLDLSAWLAAVWPRLDALTPEQMAVAVRFGALLSIRCGITSMVDHCRRNPMSDEVLEAAAAAYDQVGMRTLLAVMVRDRVGANNRAVGAAHLGALEPAHKQLERIAAAAQRLASDRVAIGIGPSASIRCTDEMLTGAADLSRAGGLPIHIHAAESLDEVDDEQRAFGMTAFARMEHFGVLSERTACAHCVWLKPHDREILAATSAVVVHNPVSNLRLKSGVADVPALLAAGIGVAVGTDGAASNDGVDVWEALKYAALLPRRQGESAQAPDSATLLDMVTVSGGAALGSRGVPFEVGAPADFCLYPVAEAPLTNDASFAPALVLSGPRRPSHVVIGGVLVLESGAFVHIDEAETVRQARHLARELLA</sequence>
<dbReference type="SUPFAM" id="SSF51338">
    <property type="entry name" value="Composite domain of metallo-dependent hydrolases"/>
    <property type="match status" value="1"/>
</dbReference>
<protein>
    <recommendedName>
        <fullName evidence="3">Amidohydrolase-related domain-containing protein</fullName>
    </recommendedName>
</protein>
<evidence type="ECO:0000256" key="2">
    <source>
        <dbReference type="ARBA" id="ARBA00022801"/>
    </source>
</evidence>
<organism evidence="4 5">
    <name type="scientific">Pseudolabrys taiwanensis</name>
    <dbReference type="NCBI Taxonomy" id="331696"/>
    <lineage>
        <taxon>Bacteria</taxon>
        <taxon>Pseudomonadati</taxon>
        <taxon>Pseudomonadota</taxon>
        <taxon>Alphaproteobacteria</taxon>
        <taxon>Hyphomicrobiales</taxon>
        <taxon>Xanthobacteraceae</taxon>
        <taxon>Pseudolabrys</taxon>
    </lineage>
</organism>
<gene>
    <name evidence="4" type="ORF">DW352_01930</name>
</gene>
<proteinExistence type="inferred from homology"/>
<evidence type="ECO:0000256" key="1">
    <source>
        <dbReference type="ARBA" id="ARBA00006745"/>
    </source>
</evidence>
<dbReference type="GO" id="GO:0016810">
    <property type="term" value="F:hydrolase activity, acting on carbon-nitrogen (but not peptide) bonds"/>
    <property type="evidence" value="ECO:0007669"/>
    <property type="project" value="InterPro"/>
</dbReference>
<dbReference type="RefSeq" id="WP_115688013.1">
    <property type="nucleotide sequence ID" value="NZ_CP031417.1"/>
</dbReference>
<keyword evidence="5" id="KW-1185">Reference proteome</keyword>
<dbReference type="Proteomes" id="UP000254889">
    <property type="component" value="Chromosome"/>
</dbReference>
<dbReference type="Gene3D" id="2.30.40.10">
    <property type="entry name" value="Urease, subunit C, domain 1"/>
    <property type="match status" value="1"/>
</dbReference>
<dbReference type="EMBL" id="CP031417">
    <property type="protein sequence ID" value="AXK79381.1"/>
    <property type="molecule type" value="Genomic_DNA"/>
</dbReference>
<dbReference type="InterPro" id="IPR011059">
    <property type="entry name" value="Metal-dep_hydrolase_composite"/>
</dbReference>
<reference evidence="4 5" key="1">
    <citation type="submission" date="2018-07" db="EMBL/GenBank/DDBJ databases">
        <authorList>
            <person name="Quirk P.G."/>
            <person name="Krulwich T.A."/>
        </authorList>
    </citation>
    <scope>NUCLEOTIDE SEQUENCE [LARGE SCALE GENOMIC DNA]</scope>
    <source>
        <strain evidence="4 5">CC-BB4</strain>
    </source>
</reference>
<dbReference type="InterPro" id="IPR006680">
    <property type="entry name" value="Amidohydro-rel"/>
</dbReference>
<dbReference type="PROSITE" id="PS51257">
    <property type="entry name" value="PROKAR_LIPOPROTEIN"/>
    <property type="match status" value="1"/>
</dbReference>
<comment type="similarity">
    <text evidence="1">Belongs to the metallo-dependent hydrolases superfamily. ATZ/TRZ family.</text>
</comment>
<accession>A0A345ZR34</accession>
<evidence type="ECO:0000313" key="4">
    <source>
        <dbReference type="EMBL" id="AXK79381.1"/>
    </source>
</evidence>
<evidence type="ECO:0000313" key="5">
    <source>
        <dbReference type="Proteomes" id="UP000254889"/>
    </source>
</evidence>
<dbReference type="Gene3D" id="3.20.20.140">
    <property type="entry name" value="Metal-dependent hydrolases"/>
    <property type="match status" value="1"/>
</dbReference>
<name>A0A345ZR34_9HYPH</name>
<dbReference type="KEGG" id="ptaw:DW352_01930"/>
<feature type="domain" description="Amidohydrolase-related" evidence="3">
    <location>
        <begin position="59"/>
        <end position="421"/>
    </location>
</feature>
<keyword evidence="2" id="KW-0378">Hydrolase</keyword>
<dbReference type="OrthoDB" id="9796020at2"/>
<dbReference type="PANTHER" id="PTHR43794">
    <property type="entry name" value="AMINOHYDROLASE SSNA-RELATED"/>
    <property type="match status" value="1"/>
</dbReference>
<dbReference type="Pfam" id="PF01979">
    <property type="entry name" value="Amidohydro_1"/>
    <property type="match status" value="1"/>
</dbReference>
<dbReference type="AlphaFoldDB" id="A0A345ZR34"/>